<keyword evidence="1" id="KW-0694">RNA-binding</keyword>
<accession>A0AAW0D0R1</accession>
<dbReference type="EC" id="2.7.7.48" evidence="1"/>
<comment type="catalytic activity">
    <reaction evidence="1">
        <text>RNA(n) + a ribonucleoside 5'-triphosphate = RNA(n+1) + diphosphate</text>
        <dbReference type="Rhea" id="RHEA:21248"/>
        <dbReference type="Rhea" id="RHEA-COMP:14527"/>
        <dbReference type="Rhea" id="RHEA-COMP:17342"/>
        <dbReference type="ChEBI" id="CHEBI:33019"/>
        <dbReference type="ChEBI" id="CHEBI:61557"/>
        <dbReference type="ChEBI" id="CHEBI:140395"/>
        <dbReference type="EC" id="2.7.7.48"/>
    </reaction>
</comment>
<feature type="compositionally biased region" description="Polar residues" evidence="2">
    <location>
        <begin position="1"/>
        <end position="12"/>
    </location>
</feature>
<keyword evidence="1" id="KW-0548">Nucleotidyltransferase</keyword>
<dbReference type="GO" id="GO:0003723">
    <property type="term" value="F:RNA binding"/>
    <property type="evidence" value="ECO:0007669"/>
    <property type="project" value="UniProtKB-KW"/>
</dbReference>
<dbReference type="GO" id="GO:0031380">
    <property type="term" value="C:nuclear RNA-directed RNA polymerase complex"/>
    <property type="evidence" value="ECO:0007669"/>
    <property type="project" value="TreeGrafter"/>
</dbReference>
<dbReference type="PANTHER" id="PTHR23079">
    <property type="entry name" value="RNA-DEPENDENT RNA POLYMERASE"/>
    <property type="match status" value="1"/>
</dbReference>
<gene>
    <name evidence="4" type="ORF">VNI00_008352</name>
</gene>
<dbReference type="PANTHER" id="PTHR23079:SF14">
    <property type="entry name" value="RNA-DEPENDENT RNA POLYMERASE"/>
    <property type="match status" value="1"/>
</dbReference>
<feature type="compositionally biased region" description="Low complexity" evidence="2">
    <location>
        <begin position="97"/>
        <end position="110"/>
    </location>
</feature>
<name>A0AAW0D0R1_9AGAR</name>
<keyword evidence="5" id="KW-1185">Reference proteome</keyword>
<keyword evidence="1" id="KW-0808">Transferase</keyword>
<dbReference type="Pfam" id="PF05183">
    <property type="entry name" value="RdRP"/>
    <property type="match status" value="1"/>
</dbReference>
<feature type="compositionally biased region" description="Polar residues" evidence="2">
    <location>
        <begin position="63"/>
        <end position="86"/>
    </location>
</feature>
<comment type="caution">
    <text evidence="4">The sequence shown here is derived from an EMBL/GenBank/DDBJ whole genome shotgun (WGS) entry which is preliminary data.</text>
</comment>
<reference evidence="4 5" key="1">
    <citation type="submission" date="2024-01" db="EMBL/GenBank/DDBJ databases">
        <title>A draft genome for a cacao thread blight-causing isolate of Paramarasmius palmivorus.</title>
        <authorList>
            <person name="Baruah I.K."/>
            <person name="Bukari Y."/>
            <person name="Amoako-Attah I."/>
            <person name="Meinhardt L.W."/>
            <person name="Bailey B.A."/>
            <person name="Cohen S.P."/>
        </authorList>
    </citation>
    <scope>NUCLEOTIDE SEQUENCE [LARGE SCALE GENOMIC DNA]</scope>
    <source>
        <strain evidence="4 5">GH-12</strain>
    </source>
</reference>
<dbReference type="InterPro" id="IPR007855">
    <property type="entry name" value="RDRP"/>
</dbReference>
<feature type="region of interest" description="Disordered" evidence="2">
    <location>
        <begin position="1"/>
        <end position="29"/>
    </location>
</feature>
<sequence>MSTSYQSISSAQGKARGSPSRATQGRLDNIRSGLISAVIASAMTEDETDSEFEAPQAGARRGQSLSTARKNQPRRGTSQQIRTISDSDSDVHMHFASDSSTETSISDSDTNAPKIPPAVKRIARAFSATSLRSSARMRSQVGDSTRDITTSLERASLTAGPSDSSSSVRPIQVSRLPVSPDKGKARDNFNKTASLLEHIFRDIHLESHVIEHDAELQAIYDDPRASVGWGTAFVLAQGLQSGQWTVQAIKERIDQLRGPDGKKMHLVPWIMRDHEPPKKLDNSIGYFHFFHPAKRALIEIYITSAELDREQRAILENRGRGLGLMGHWEGIENWFGGRVQFTAKVLIRVDKYKKRTYHIVLGGVEMTRSNRFTRLLGSRRYIQIKVGNVASSDAEAIASLLSHKLILNGRVFIPIPPKDGTVYAVETNEDYQRQPAAELGDHLRWTFGQVLHWHNPIEPNQDQPLSKYLSRIALGLSTSVPAIEFAPRNILPLDDEVTGDCPTGKPPAEKILTDGCGFINHAALCQIAKNLGYKNIPAAIQGRVAGAKGVWALHPNDHDDEPKIWIRPSQRKINYEPGKLHRAHCILDLLCASQPGKPPNLSEQAVINLWSNGVPEQVFKDLMKSGMEEITKPLTSWVRQPLEHAALWDAVARTSSAVSGRLARLGSNKSRALGLTGQEFEDDTGVEVERESNGVFIKAEPAITDASRDPISGQPATTGEIALEMLENGWHPSDEPYLAEKIKKVLTMALEDVVEECHFPLPEGTAFKCLAIADPLGVLAPDEVYYRSSKGFTDPETGITTLNATGEGLVGRYPLRLPSDIQKIKVVDKPELARWQDVLVVPTKPRMDRHKGLISFMSFLGGGDLDGDTVFLILMKEIVEAFCSRPLTVPDEDIEGQNFEKNIQRVTDLVECLRATDIAEAQRTFQSASLTSFRDGTFGRYSDFHNLAVEKFGLGHPTAVRLGFNILLDGAKTGLRLKRDVLAQDVGADVKHRLESTSDTFILHILLGFGKSLMDQYLGGYDQLAVNQRGSNRRDVDIIRSLTKAEHLATTDVPGRPDTAKFFKEELRLIREHVDGKVMASYRTACKSIDRPQDQVISEYSVRPKKKRKRESGASNLWREVSVAFAENVSGVAWLDEDRVKAAYAYKQNQKFAFLVAHRILNQMKAEACPDIVNTVNNLKGMNNAARKLFGIF</sequence>
<dbReference type="GO" id="GO:0030422">
    <property type="term" value="P:siRNA processing"/>
    <property type="evidence" value="ECO:0007669"/>
    <property type="project" value="TreeGrafter"/>
</dbReference>
<dbReference type="AlphaFoldDB" id="A0AAW0D0R1"/>
<evidence type="ECO:0000313" key="4">
    <source>
        <dbReference type="EMBL" id="KAK7043740.1"/>
    </source>
</evidence>
<evidence type="ECO:0000256" key="2">
    <source>
        <dbReference type="SAM" id="MobiDB-lite"/>
    </source>
</evidence>
<evidence type="ECO:0000313" key="5">
    <source>
        <dbReference type="Proteomes" id="UP001383192"/>
    </source>
</evidence>
<evidence type="ECO:0000256" key="1">
    <source>
        <dbReference type="RuleBase" id="RU363098"/>
    </source>
</evidence>
<comment type="similarity">
    <text evidence="1">Belongs to the RdRP family.</text>
</comment>
<organism evidence="4 5">
    <name type="scientific">Paramarasmius palmivorus</name>
    <dbReference type="NCBI Taxonomy" id="297713"/>
    <lineage>
        <taxon>Eukaryota</taxon>
        <taxon>Fungi</taxon>
        <taxon>Dikarya</taxon>
        <taxon>Basidiomycota</taxon>
        <taxon>Agaricomycotina</taxon>
        <taxon>Agaricomycetes</taxon>
        <taxon>Agaricomycetidae</taxon>
        <taxon>Agaricales</taxon>
        <taxon>Marasmiineae</taxon>
        <taxon>Marasmiaceae</taxon>
        <taxon>Paramarasmius</taxon>
    </lineage>
</organism>
<proteinExistence type="inferred from homology"/>
<keyword evidence="1" id="KW-0696">RNA-directed RNA polymerase</keyword>
<dbReference type="InterPro" id="IPR057596">
    <property type="entry name" value="RDRP_core"/>
</dbReference>
<dbReference type="Proteomes" id="UP001383192">
    <property type="component" value="Unassembled WGS sequence"/>
</dbReference>
<evidence type="ECO:0000259" key="3">
    <source>
        <dbReference type="Pfam" id="PF05183"/>
    </source>
</evidence>
<dbReference type="GO" id="GO:0003968">
    <property type="term" value="F:RNA-directed RNA polymerase activity"/>
    <property type="evidence" value="ECO:0007669"/>
    <property type="project" value="UniProtKB-KW"/>
</dbReference>
<feature type="domain" description="RDRP core" evidence="3">
    <location>
        <begin position="358"/>
        <end position="979"/>
    </location>
</feature>
<feature type="region of interest" description="Disordered" evidence="2">
    <location>
        <begin position="41"/>
        <end position="118"/>
    </location>
</feature>
<dbReference type="EMBL" id="JAYKXP010000028">
    <property type="protein sequence ID" value="KAK7043740.1"/>
    <property type="molecule type" value="Genomic_DNA"/>
</dbReference>
<protein>
    <recommendedName>
        <fullName evidence="1">RNA-dependent RNA polymerase</fullName>
        <ecNumber evidence="1">2.7.7.48</ecNumber>
    </recommendedName>
</protein>